<comment type="caution">
    <text evidence="1">The sequence shown here is derived from an EMBL/GenBank/DDBJ whole genome shotgun (WGS) entry which is preliminary data.</text>
</comment>
<dbReference type="RefSeq" id="WP_033302984.1">
    <property type="nucleotide sequence ID" value="NZ_JBHSJE010000003.1"/>
</dbReference>
<evidence type="ECO:0000313" key="1">
    <source>
        <dbReference type="EMBL" id="MFC4979602.1"/>
    </source>
</evidence>
<dbReference type="EMBL" id="JBHSJE010000003">
    <property type="protein sequence ID" value="MFC4979602.1"/>
    <property type="molecule type" value="Genomic_DNA"/>
</dbReference>
<proteinExistence type="predicted"/>
<gene>
    <name evidence="1" type="ORF">ACFPL4_14720</name>
</gene>
<keyword evidence="2" id="KW-1185">Reference proteome</keyword>
<dbReference type="GeneID" id="31235285"/>
<reference evidence="2" key="1">
    <citation type="journal article" date="2019" name="Int. J. Syst. Evol. Microbiol.">
        <title>The Global Catalogue of Microorganisms (GCM) 10K type strain sequencing project: providing services to taxonomists for standard genome sequencing and annotation.</title>
        <authorList>
            <consortium name="The Broad Institute Genomics Platform"/>
            <consortium name="The Broad Institute Genome Sequencing Center for Infectious Disease"/>
            <person name="Wu L."/>
            <person name="Ma J."/>
        </authorList>
    </citation>
    <scope>NUCLEOTIDE SEQUENCE [LARGE SCALE GENOMIC DNA]</scope>
    <source>
        <strain evidence="2">ICMP 257</strain>
    </source>
</reference>
<sequence length="87" mass="9101">MSGTDGLPEEVFRQGRAHWLATRAGDLAGVLETAGPRLYELLPGDLGDRTLVAAVTVARLAADEARAQPVAESVGWLERLIPGGAPP</sequence>
<accession>A0ABV9V6Q2</accession>
<protein>
    <submittedName>
        <fullName evidence="1">Uncharacterized protein</fullName>
    </submittedName>
</protein>
<evidence type="ECO:0000313" key="2">
    <source>
        <dbReference type="Proteomes" id="UP001595908"/>
    </source>
</evidence>
<dbReference type="Proteomes" id="UP001595908">
    <property type="component" value="Unassembled WGS sequence"/>
</dbReference>
<name>A0ABV9V6Q2_STRAZ</name>
<organism evidence="1 2">
    <name type="scientific">Streptomyces atroolivaceus</name>
    <dbReference type="NCBI Taxonomy" id="66869"/>
    <lineage>
        <taxon>Bacteria</taxon>
        <taxon>Bacillati</taxon>
        <taxon>Actinomycetota</taxon>
        <taxon>Actinomycetes</taxon>
        <taxon>Kitasatosporales</taxon>
        <taxon>Streptomycetaceae</taxon>
        <taxon>Streptomyces</taxon>
    </lineage>
</organism>